<dbReference type="InterPro" id="IPR036390">
    <property type="entry name" value="WH_DNA-bd_sf"/>
</dbReference>
<dbReference type="CDD" id="cd05403">
    <property type="entry name" value="NT_KNTase_like"/>
    <property type="match status" value="1"/>
</dbReference>
<dbReference type="RefSeq" id="WP_342714200.1">
    <property type="nucleotide sequence ID" value="NZ_FOZS01000011.1"/>
</dbReference>
<protein>
    <submittedName>
        <fullName evidence="2">Predicted nucleotidyltransferase</fullName>
    </submittedName>
</protein>
<dbReference type="AlphaFoldDB" id="A0A1I6V6D2"/>
<dbReference type="InterPro" id="IPR002934">
    <property type="entry name" value="Polymerase_NTP_transf_dom"/>
</dbReference>
<dbReference type="SUPFAM" id="SSF46785">
    <property type="entry name" value="Winged helix' DNA-binding domain"/>
    <property type="match status" value="1"/>
</dbReference>
<dbReference type="GO" id="GO:0016779">
    <property type="term" value="F:nucleotidyltransferase activity"/>
    <property type="evidence" value="ECO:0007669"/>
    <property type="project" value="InterPro"/>
</dbReference>
<dbReference type="InterPro" id="IPR043519">
    <property type="entry name" value="NT_sf"/>
</dbReference>
<evidence type="ECO:0000313" key="2">
    <source>
        <dbReference type="EMBL" id="SFT09227.1"/>
    </source>
</evidence>
<proteinExistence type="predicted"/>
<gene>
    <name evidence="2" type="ORF">SAMN04488556_0088</name>
</gene>
<name>A0A1I6V6D2_9EURY</name>
<feature type="domain" description="Polymerase nucleotidyl transferase" evidence="1">
    <location>
        <begin position="179"/>
        <end position="229"/>
    </location>
</feature>
<dbReference type="Proteomes" id="UP000199199">
    <property type="component" value="Unassembled WGS sequence"/>
</dbReference>
<dbReference type="Pfam" id="PF01909">
    <property type="entry name" value="NTP_transf_2"/>
    <property type="match status" value="1"/>
</dbReference>
<sequence>MSNPPCSVFHPRRGEGFSNSPGSTYAICATAPATLACRSSTNRTGRISIIGGSPPSQHLFMNWKQNLSMGSKSIQRGASLELSVPVPSTDLFSHTCTGEILTLLVDNPYTAFGIRDLSRATDHPHRSISAAVDDLEAVGFVEIEHSGRKKLVQINRARLSKPDDPIIQIPQTEFHVPVRELVSRLTDNVDDIHGIVLFGSVARGDADRRSDIDCFVLVDDGRATAQHTADELTSELNEQPFDGDRYKFHVLVESGESARRYGDRLREIFATGLTLERSDALTQLKEEVLTNGR</sequence>
<evidence type="ECO:0000259" key="1">
    <source>
        <dbReference type="Pfam" id="PF01909"/>
    </source>
</evidence>
<keyword evidence="3" id="KW-1185">Reference proteome</keyword>
<keyword evidence="2" id="KW-0808">Transferase</keyword>
<dbReference type="Gene3D" id="3.30.460.10">
    <property type="entry name" value="Beta Polymerase, domain 2"/>
    <property type="match status" value="1"/>
</dbReference>
<accession>A0A1I6V6D2</accession>
<dbReference type="SUPFAM" id="SSF81301">
    <property type="entry name" value="Nucleotidyltransferase"/>
    <property type="match status" value="1"/>
</dbReference>
<evidence type="ECO:0000313" key="3">
    <source>
        <dbReference type="Proteomes" id="UP000199199"/>
    </source>
</evidence>
<dbReference type="EMBL" id="FOZS01000011">
    <property type="protein sequence ID" value="SFT09227.1"/>
    <property type="molecule type" value="Genomic_DNA"/>
</dbReference>
<reference evidence="3" key="1">
    <citation type="submission" date="2016-10" db="EMBL/GenBank/DDBJ databases">
        <authorList>
            <person name="Varghese N."/>
            <person name="Submissions S."/>
        </authorList>
    </citation>
    <scope>NUCLEOTIDE SEQUENCE [LARGE SCALE GENOMIC DNA]</scope>
    <source>
        <strain evidence="3">DSM 22427</strain>
    </source>
</reference>
<organism evidence="2 3">
    <name type="scientific">Halostagnicola kamekurae</name>
    <dbReference type="NCBI Taxonomy" id="619731"/>
    <lineage>
        <taxon>Archaea</taxon>
        <taxon>Methanobacteriati</taxon>
        <taxon>Methanobacteriota</taxon>
        <taxon>Stenosarchaea group</taxon>
        <taxon>Halobacteria</taxon>
        <taxon>Halobacteriales</taxon>
        <taxon>Natrialbaceae</taxon>
        <taxon>Halostagnicola</taxon>
    </lineage>
</organism>